<evidence type="ECO:0000256" key="3">
    <source>
        <dbReference type="SAM" id="MobiDB-lite"/>
    </source>
</evidence>
<dbReference type="SMART" id="SM00173">
    <property type="entry name" value="RAS"/>
    <property type="match status" value="1"/>
</dbReference>
<evidence type="ECO:0000256" key="1">
    <source>
        <dbReference type="ARBA" id="ARBA00008846"/>
    </source>
</evidence>
<comment type="similarity">
    <text evidence="1">Belongs to the small GTPase superfamily. RGK family.</text>
</comment>
<dbReference type="InterPro" id="IPR051641">
    <property type="entry name" value="RGK_GTP-binding_reg"/>
</dbReference>
<feature type="compositionally biased region" description="Polar residues" evidence="3">
    <location>
        <begin position="349"/>
        <end position="367"/>
    </location>
</feature>
<feature type="region of interest" description="Disordered" evidence="3">
    <location>
        <begin position="335"/>
        <end position="393"/>
    </location>
</feature>
<evidence type="ECO:0000313" key="4">
    <source>
        <dbReference type="EMBL" id="KAK4884754.1"/>
    </source>
</evidence>
<dbReference type="Proteomes" id="UP001353858">
    <property type="component" value="Unassembled WGS sequence"/>
</dbReference>
<gene>
    <name evidence="4" type="ORF">RN001_001025</name>
</gene>
<dbReference type="InterPro" id="IPR021349">
    <property type="entry name" value="DUF2967"/>
</dbReference>
<organism evidence="4 5">
    <name type="scientific">Aquatica leii</name>
    <dbReference type="NCBI Taxonomy" id="1421715"/>
    <lineage>
        <taxon>Eukaryota</taxon>
        <taxon>Metazoa</taxon>
        <taxon>Ecdysozoa</taxon>
        <taxon>Arthropoda</taxon>
        <taxon>Hexapoda</taxon>
        <taxon>Insecta</taxon>
        <taxon>Pterygota</taxon>
        <taxon>Neoptera</taxon>
        <taxon>Endopterygota</taxon>
        <taxon>Coleoptera</taxon>
        <taxon>Polyphaga</taxon>
        <taxon>Elateriformia</taxon>
        <taxon>Elateroidea</taxon>
        <taxon>Lampyridae</taxon>
        <taxon>Luciolinae</taxon>
        <taxon>Aquatica</taxon>
    </lineage>
</organism>
<feature type="compositionally biased region" description="Basic residues" evidence="3">
    <location>
        <begin position="860"/>
        <end position="869"/>
    </location>
</feature>
<dbReference type="PROSITE" id="PS51419">
    <property type="entry name" value="RAB"/>
    <property type="match status" value="1"/>
</dbReference>
<feature type="region of interest" description="Disordered" evidence="3">
    <location>
        <begin position="37"/>
        <end position="128"/>
    </location>
</feature>
<dbReference type="InterPro" id="IPR001806">
    <property type="entry name" value="Small_GTPase"/>
</dbReference>
<feature type="region of interest" description="Disordered" evidence="3">
    <location>
        <begin position="857"/>
        <end position="897"/>
    </location>
</feature>
<dbReference type="PANTHER" id="PTHR45775:SF7">
    <property type="entry name" value="RAD, GEM_KIR FAMILY MEMBER 1, ISOFORM B"/>
    <property type="match status" value="1"/>
</dbReference>
<feature type="compositionally biased region" description="Low complexity" evidence="3">
    <location>
        <begin position="623"/>
        <end position="633"/>
    </location>
</feature>
<dbReference type="Gene3D" id="3.40.50.300">
    <property type="entry name" value="P-loop containing nucleotide triphosphate hydrolases"/>
    <property type="match status" value="1"/>
</dbReference>
<dbReference type="GO" id="GO:0005886">
    <property type="term" value="C:plasma membrane"/>
    <property type="evidence" value="ECO:0007669"/>
    <property type="project" value="TreeGrafter"/>
</dbReference>
<accession>A0AAN7PFN1</accession>
<sequence length="927" mass="102733">MSIKCPSENANKKFIVLQAGSDGESFITEGLRTALARLRQKSTPSGSQSSPFQQPISPSSHSENTSENCSPSSSPSPRPRMTVSSQSGPRSPRPSEDLFTTATSALRRLHFKSGRTSTKNATKSQGPVPKVIVMGSSTTSETTLNTSTDSSNTIVTTMTVTDGDNTEDSLDITEPVDILNTENNMVTNQTPNEILQPTPMTPNTPSTARKETKFSFDVESPPKTAYCKAEKFVFDMHSIEKANREIKNVDTLMQEQVEALRQDARRRNSYRAAQNTLDSIDVAYDNVLVHRRHSEFDYSRANHDNIILNKERRSHRRKIESSHEDHNAEKLVKEINNKCGRSSPKLSKLDQTVDTSTESQDEITTNKPKQKHKRTTKRHSSPNKHKGDKFSYDEKHIAKYREKNRLTPPDLRVDFFNEQPEKSHMGGLIPVVTEKRGSVCLNKCLRELGTQFEPNLTSPINVTTNPMENSLRIGVRKTPQATIVVQQPSLSLDQSNISTVLLRNGSEFVSNVESAGNKLCIKKQREDHMKQLLDVSNNLTLEEIHDFEMRYGSPHHSRSQSVKTPGRSSGRPNYLCLPQQRSRVASMPNTGVEEEYYRLRHFSITGKGVVNRGDSLKSRRSRSNNSVASSNSSTEQLPGPTSAAGSARTSASCSLASSRESSTSAPTPVPYKVLMLGDPAVGKSSLVSQFMTSEYLHAYDTSIAQTQNCGLDRNDESGEKSVSVLLAGEESELTFIDFATADLSPESCINKYSDPHAYCVVYSSADRSSLACAERILQNLWTSDNISTKAVILVANKADLVRSRVVPTEEGKLMATAYDCKYIETSVGINHNVDELLVGILTQIRLKLENPEKTRDIFRKRSTSKRNLNRNRSPVSGNDTPTGSAQNSPKKCRGTRTSASLKVRNLLGKGCENLFKKSTEGLLAKQW</sequence>
<dbReference type="Pfam" id="PF11179">
    <property type="entry name" value="DUF2967"/>
    <property type="match status" value="1"/>
</dbReference>
<feature type="region of interest" description="Disordered" evidence="3">
    <location>
        <begin position="609"/>
        <end position="669"/>
    </location>
</feature>
<evidence type="ECO:0008006" key="6">
    <source>
        <dbReference type="Google" id="ProtNLM"/>
    </source>
</evidence>
<feature type="region of interest" description="Disordered" evidence="3">
    <location>
        <begin position="189"/>
        <end position="208"/>
    </location>
</feature>
<evidence type="ECO:0000256" key="2">
    <source>
        <dbReference type="ARBA" id="ARBA00022553"/>
    </source>
</evidence>
<dbReference type="GO" id="GO:0003924">
    <property type="term" value="F:GTPase activity"/>
    <property type="evidence" value="ECO:0007669"/>
    <property type="project" value="InterPro"/>
</dbReference>
<dbReference type="FunFam" id="3.40.50.300:FF:000664">
    <property type="entry name" value="Uncharacterized protein, isoform B"/>
    <property type="match status" value="1"/>
</dbReference>
<protein>
    <recommendedName>
        <fullName evidence="6">GTP-binding protein REM 1</fullName>
    </recommendedName>
</protein>
<feature type="compositionally biased region" description="Low complexity" evidence="3">
    <location>
        <begin position="41"/>
        <end position="90"/>
    </location>
</feature>
<dbReference type="AlphaFoldDB" id="A0AAN7PFN1"/>
<name>A0AAN7PFN1_9COLE</name>
<dbReference type="GO" id="GO:0005246">
    <property type="term" value="F:calcium channel regulator activity"/>
    <property type="evidence" value="ECO:0007669"/>
    <property type="project" value="TreeGrafter"/>
</dbReference>
<feature type="compositionally biased region" description="Basic residues" evidence="3">
    <location>
        <begin position="368"/>
        <end position="387"/>
    </location>
</feature>
<feature type="compositionally biased region" description="Polar residues" evidence="3">
    <location>
        <begin position="579"/>
        <end position="588"/>
    </location>
</feature>
<dbReference type="SUPFAM" id="SSF52540">
    <property type="entry name" value="P-loop containing nucleoside triphosphate hydrolases"/>
    <property type="match status" value="1"/>
</dbReference>
<proteinExistence type="inferred from homology"/>
<dbReference type="InterPro" id="IPR027417">
    <property type="entry name" value="P-loop_NTPase"/>
</dbReference>
<reference evidence="5" key="1">
    <citation type="submission" date="2023-01" db="EMBL/GenBank/DDBJ databases">
        <title>Key to firefly adult light organ development and bioluminescence: homeobox transcription factors regulate luciferase expression and transportation to peroxisome.</title>
        <authorList>
            <person name="Fu X."/>
        </authorList>
    </citation>
    <scope>NUCLEOTIDE SEQUENCE [LARGE SCALE GENOMIC DNA]</scope>
</reference>
<dbReference type="SMART" id="SM00175">
    <property type="entry name" value="RAB"/>
    <property type="match status" value="1"/>
</dbReference>
<keyword evidence="5" id="KW-1185">Reference proteome</keyword>
<feature type="compositionally biased region" description="Low complexity" evidence="3">
    <location>
        <begin position="642"/>
        <end position="665"/>
    </location>
</feature>
<feature type="compositionally biased region" description="Polar residues" evidence="3">
    <location>
        <begin position="114"/>
        <end position="125"/>
    </location>
</feature>
<feature type="region of interest" description="Disordered" evidence="3">
    <location>
        <begin position="551"/>
        <end position="588"/>
    </location>
</feature>
<feature type="compositionally biased region" description="Polar residues" evidence="3">
    <location>
        <begin position="870"/>
        <end position="897"/>
    </location>
</feature>
<feature type="compositionally biased region" description="Polar residues" evidence="3">
    <location>
        <begin position="559"/>
        <end position="571"/>
    </location>
</feature>
<dbReference type="GO" id="GO:0005525">
    <property type="term" value="F:GTP binding"/>
    <property type="evidence" value="ECO:0007669"/>
    <property type="project" value="InterPro"/>
</dbReference>
<dbReference type="PANTHER" id="PTHR45775">
    <property type="entry name" value="RAD, GEM/KIR FAMILY MEMBER 2, ISOFORM C"/>
    <property type="match status" value="1"/>
</dbReference>
<comment type="caution">
    <text evidence="4">The sequence shown here is derived from an EMBL/GenBank/DDBJ whole genome shotgun (WGS) entry which is preliminary data.</text>
</comment>
<dbReference type="PRINTS" id="PR00449">
    <property type="entry name" value="RASTRNSFRMNG"/>
</dbReference>
<dbReference type="PROSITE" id="PS51421">
    <property type="entry name" value="RAS"/>
    <property type="match status" value="1"/>
</dbReference>
<keyword evidence="2" id="KW-0597">Phosphoprotein</keyword>
<dbReference type="Pfam" id="PF00071">
    <property type="entry name" value="Ras"/>
    <property type="match status" value="1"/>
</dbReference>
<dbReference type="EMBL" id="JARPUR010000001">
    <property type="protein sequence ID" value="KAK4884754.1"/>
    <property type="molecule type" value="Genomic_DNA"/>
</dbReference>
<evidence type="ECO:0000313" key="5">
    <source>
        <dbReference type="Proteomes" id="UP001353858"/>
    </source>
</evidence>